<dbReference type="InterPro" id="IPR036388">
    <property type="entry name" value="WH-like_DNA-bd_sf"/>
</dbReference>
<evidence type="ECO:0000256" key="1">
    <source>
        <dbReference type="ARBA" id="ARBA00023015"/>
    </source>
</evidence>
<dbReference type="PRINTS" id="PR00038">
    <property type="entry name" value="HTHLUXR"/>
</dbReference>
<evidence type="ECO:0000256" key="3">
    <source>
        <dbReference type="ARBA" id="ARBA00023163"/>
    </source>
</evidence>
<dbReference type="Gene3D" id="1.10.10.10">
    <property type="entry name" value="Winged helix-like DNA-binding domain superfamily/Winged helix DNA-binding domain"/>
    <property type="match status" value="1"/>
</dbReference>
<comment type="caution">
    <text evidence="5">The sequence shown here is derived from an EMBL/GenBank/DDBJ whole genome shotgun (WGS) entry which is preliminary data.</text>
</comment>
<dbReference type="SMART" id="SM00421">
    <property type="entry name" value="HTH_LUXR"/>
    <property type="match status" value="1"/>
</dbReference>
<name>A0A4R7VL47_9PSEU</name>
<evidence type="ECO:0000313" key="5">
    <source>
        <dbReference type="EMBL" id="TDV49919.1"/>
    </source>
</evidence>
<dbReference type="Proteomes" id="UP000294927">
    <property type="component" value="Unassembled WGS sequence"/>
</dbReference>
<keyword evidence="6" id="KW-1185">Reference proteome</keyword>
<dbReference type="EMBL" id="SOCP01000007">
    <property type="protein sequence ID" value="TDV49919.1"/>
    <property type="molecule type" value="Genomic_DNA"/>
</dbReference>
<dbReference type="SUPFAM" id="SSF46894">
    <property type="entry name" value="C-terminal effector domain of the bipartite response regulators"/>
    <property type="match status" value="1"/>
</dbReference>
<keyword evidence="3" id="KW-0804">Transcription</keyword>
<dbReference type="GO" id="GO:0003677">
    <property type="term" value="F:DNA binding"/>
    <property type="evidence" value="ECO:0007669"/>
    <property type="project" value="UniProtKB-KW"/>
</dbReference>
<organism evidence="5 6">
    <name type="scientific">Actinophytocola oryzae</name>
    <dbReference type="NCBI Taxonomy" id="502181"/>
    <lineage>
        <taxon>Bacteria</taxon>
        <taxon>Bacillati</taxon>
        <taxon>Actinomycetota</taxon>
        <taxon>Actinomycetes</taxon>
        <taxon>Pseudonocardiales</taxon>
        <taxon>Pseudonocardiaceae</taxon>
    </lineage>
</organism>
<sequence length="107" mass="11125">MSAPVLDADVVAAQVAVRAGDGSVPRELLFRALGGGTRCHPAPRPHLTPRQTAVLSLMADGLGNADIAAGLSCSEHTVKNVIYETMSRLQARNRAHAVASAVRCGLI</sequence>
<dbReference type="AlphaFoldDB" id="A0A4R7VL47"/>
<dbReference type="Pfam" id="PF00196">
    <property type="entry name" value="GerE"/>
    <property type="match status" value="1"/>
</dbReference>
<accession>A0A4R7VL47</accession>
<dbReference type="InterPro" id="IPR000792">
    <property type="entry name" value="Tscrpt_reg_LuxR_C"/>
</dbReference>
<protein>
    <submittedName>
        <fullName evidence="5">Regulatory LuxR family protein</fullName>
    </submittedName>
</protein>
<gene>
    <name evidence="5" type="ORF">CLV71_107267</name>
</gene>
<dbReference type="InterPro" id="IPR016032">
    <property type="entry name" value="Sig_transdc_resp-reg_C-effctor"/>
</dbReference>
<proteinExistence type="predicted"/>
<dbReference type="PANTHER" id="PTHR44688">
    <property type="entry name" value="DNA-BINDING TRANSCRIPTIONAL ACTIVATOR DEVR_DOSR"/>
    <property type="match status" value="1"/>
</dbReference>
<keyword evidence="1" id="KW-0805">Transcription regulation</keyword>
<dbReference type="PROSITE" id="PS50043">
    <property type="entry name" value="HTH_LUXR_2"/>
    <property type="match status" value="1"/>
</dbReference>
<keyword evidence="2" id="KW-0238">DNA-binding</keyword>
<evidence type="ECO:0000259" key="4">
    <source>
        <dbReference type="PROSITE" id="PS50043"/>
    </source>
</evidence>
<dbReference type="CDD" id="cd06170">
    <property type="entry name" value="LuxR_C_like"/>
    <property type="match status" value="1"/>
</dbReference>
<evidence type="ECO:0000313" key="6">
    <source>
        <dbReference type="Proteomes" id="UP000294927"/>
    </source>
</evidence>
<reference evidence="5 6" key="1">
    <citation type="submission" date="2019-03" db="EMBL/GenBank/DDBJ databases">
        <title>Genomic Encyclopedia of Archaeal and Bacterial Type Strains, Phase II (KMG-II): from individual species to whole genera.</title>
        <authorList>
            <person name="Goeker M."/>
        </authorList>
    </citation>
    <scope>NUCLEOTIDE SEQUENCE [LARGE SCALE GENOMIC DNA]</scope>
    <source>
        <strain evidence="5 6">DSM 45499</strain>
    </source>
</reference>
<dbReference type="GO" id="GO:0006355">
    <property type="term" value="P:regulation of DNA-templated transcription"/>
    <property type="evidence" value="ECO:0007669"/>
    <property type="project" value="InterPro"/>
</dbReference>
<dbReference type="PANTHER" id="PTHR44688:SF16">
    <property type="entry name" value="DNA-BINDING TRANSCRIPTIONAL ACTIVATOR DEVR_DOSR"/>
    <property type="match status" value="1"/>
</dbReference>
<evidence type="ECO:0000256" key="2">
    <source>
        <dbReference type="ARBA" id="ARBA00023125"/>
    </source>
</evidence>
<feature type="domain" description="HTH luxR-type" evidence="4">
    <location>
        <begin position="40"/>
        <end position="105"/>
    </location>
</feature>